<dbReference type="OrthoDB" id="9156113at2"/>
<comment type="caution">
    <text evidence="3">The sequence shown here is derived from an EMBL/GenBank/DDBJ whole genome shotgun (WGS) entry which is preliminary data.</text>
</comment>
<dbReference type="EMBL" id="PDDV01000013">
    <property type="protein sequence ID" value="PEH72654.1"/>
    <property type="molecule type" value="Genomic_DNA"/>
</dbReference>
<evidence type="ECO:0008006" key="5">
    <source>
        <dbReference type="Google" id="ProtNLM"/>
    </source>
</evidence>
<dbReference type="Proteomes" id="UP000219788">
    <property type="component" value="Unassembled WGS sequence"/>
</dbReference>
<evidence type="ECO:0000313" key="4">
    <source>
        <dbReference type="Proteomes" id="UP000219788"/>
    </source>
</evidence>
<reference evidence="4" key="1">
    <citation type="submission" date="2017-09" db="EMBL/GenBank/DDBJ databases">
        <title>FDA dAtabase for Regulatory Grade micrObial Sequences (FDA-ARGOS): Supporting development and validation of Infectious Disease Dx tests.</title>
        <authorList>
            <person name="Goldberg B."/>
            <person name="Campos J."/>
            <person name="Tallon L."/>
            <person name="Sadzewicz L."/>
            <person name="Ott S."/>
            <person name="Zhao X."/>
            <person name="Nagaraj S."/>
            <person name="Vavikolanu K."/>
            <person name="Aluvathingal J."/>
            <person name="Nadendla S."/>
            <person name="Geyer C."/>
            <person name="Sichtig H."/>
        </authorList>
    </citation>
    <scope>NUCLEOTIDE SEQUENCE [LARGE SCALE GENOMIC DNA]</scope>
    <source>
        <strain evidence="4">FDAARGOS_370</strain>
    </source>
</reference>
<keyword evidence="1" id="KW-0175">Coiled coil</keyword>
<evidence type="ECO:0000313" key="3">
    <source>
        <dbReference type="EMBL" id="PEH72654.1"/>
    </source>
</evidence>
<protein>
    <recommendedName>
        <fullName evidence="5">Phage protein</fullName>
    </recommendedName>
</protein>
<dbReference type="AlphaFoldDB" id="A0A2A7U2X1"/>
<feature type="compositionally biased region" description="Basic and acidic residues" evidence="2">
    <location>
        <begin position="25"/>
        <end position="38"/>
    </location>
</feature>
<accession>A0A2A7U2X1</accession>
<name>A0A2A7U2X1_EDWTA</name>
<proteinExistence type="predicted"/>
<dbReference type="RefSeq" id="WP_098143193.1">
    <property type="nucleotide sequence ID" value="NZ_PDDV01000013.1"/>
</dbReference>
<feature type="coiled-coil region" evidence="1">
    <location>
        <begin position="92"/>
        <end position="126"/>
    </location>
</feature>
<feature type="compositionally biased region" description="Low complexity" evidence="2">
    <location>
        <begin position="48"/>
        <end position="65"/>
    </location>
</feature>
<organism evidence="3 4">
    <name type="scientific">Edwardsiella tarda</name>
    <dbReference type="NCBI Taxonomy" id="636"/>
    <lineage>
        <taxon>Bacteria</taxon>
        <taxon>Pseudomonadati</taxon>
        <taxon>Pseudomonadota</taxon>
        <taxon>Gammaproteobacteria</taxon>
        <taxon>Enterobacterales</taxon>
        <taxon>Hafniaceae</taxon>
        <taxon>Edwardsiella</taxon>
    </lineage>
</organism>
<evidence type="ECO:0000256" key="2">
    <source>
        <dbReference type="SAM" id="MobiDB-lite"/>
    </source>
</evidence>
<evidence type="ECO:0000256" key="1">
    <source>
        <dbReference type="SAM" id="Coils"/>
    </source>
</evidence>
<sequence>MDIDDADIAGKTPDELEALLAQASSHEDEASAGEREPEPEATPSAVLPAEAEASSPTTASPAESAQDAALADPPPKVVLGKDGVHQIPYDVLQSAREQARRHAEAAHSAAEENAALRRTLALLQQQVSRAGMQPATLPEETQISTEQLEKVRADFPDLAEMFEQVVNQVNYLNTRAKSSPVENDADVNPVLEAIARNPDLALWFERDIDRRDFAITVDERLKTDPAWQEQTLDARFAEAVRRTKAAFGDNDVAEAAPSGEALKQQAEAKLAAVKAAVSAPSSPSDVGQPVTQSPQSVLDKAANASETELLTMMAGMSESQIEALLSQAGEAF</sequence>
<gene>
    <name evidence="3" type="ORF">CRM76_12295</name>
</gene>
<feature type="region of interest" description="Disordered" evidence="2">
    <location>
        <begin position="1"/>
        <end position="82"/>
    </location>
</feature>